<dbReference type="PANTHER" id="PTHR30069:SF40">
    <property type="entry name" value="TONB-DEPENDENT RECEPTOR NMB0964-RELATED"/>
    <property type="match status" value="1"/>
</dbReference>
<dbReference type="Gene3D" id="2.40.170.20">
    <property type="entry name" value="TonB-dependent receptor, beta-barrel domain"/>
    <property type="match status" value="1"/>
</dbReference>
<dbReference type="Proteomes" id="UP000254649">
    <property type="component" value="Unassembled WGS sequence"/>
</dbReference>
<accession>A0A380TP29</accession>
<dbReference type="Pfam" id="PF07715">
    <property type="entry name" value="Plug"/>
    <property type="match status" value="1"/>
</dbReference>
<feature type="signal peptide" evidence="9">
    <location>
        <begin position="1"/>
        <end position="20"/>
    </location>
</feature>
<evidence type="ECO:0000256" key="6">
    <source>
        <dbReference type="ARBA" id="ARBA00023136"/>
    </source>
</evidence>
<dbReference type="InterPro" id="IPR000531">
    <property type="entry name" value="Beta-barrel_TonB"/>
</dbReference>
<evidence type="ECO:0000256" key="1">
    <source>
        <dbReference type="ARBA" id="ARBA00004571"/>
    </source>
</evidence>
<evidence type="ECO:0000256" key="8">
    <source>
        <dbReference type="RuleBase" id="RU003357"/>
    </source>
</evidence>
<comment type="subcellular location">
    <subcellularLocation>
        <location evidence="1">Cell outer membrane</location>
        <topology evidence="1">Multi-pass membrane protein</topology>
    </subcellularLocation>
</comment>
<feature type="domain" description="TonB-dependent receptor-like beta-barrel" evidence="10">
    <location>
        <begin position="353"/>
        <end position="655"/>
    </location>
</feature>
<evidence type="ECO:0000256" key="3">
    <source>
        <dbReference type="ARBA" id="ARBA00022452"/>
    </source>
</evidence>
<gene>
    <name evidence="12" type="ORF">NCTC10801_00672</name>
</gene>
<dbReference type="GO" id="GO:0009279">
    <property type="term" value="C:cell outer membrane"/>
    <property type="evidence" value="ECO:0007669"/>
    <property type="project" value="UniProtKB-SubCell"/>
</dbReference>
<evidence type="ECO:0000256" key="5">
    <source>
        <dbReference type="ARBA" id="ARBA00023077"/>
    </source>
</evidence>
<dbReference type="EMBL" id="UFRQ01000003">
    <property type="protein sequence ID" value="SUT88866.1"/>
    <property type="molecule type" value="Genomic_DNA"/>
</dbReference>
<dbReference type="InterPro" id="IPR039426">
    <property type="entry name" value="TonB-dep_rcpt-like"/>
</dbReference>
<keyword evidence="13" id="KW-1185">Reference proteome</keyword>
<keyword evidence="7" id="KW-0998">Cell outer membrane</keyword>
<evidence type="ECO:0000259" key="10">
    <source>
        <dbReference type="Pfam" id="PF00593"/>
    </source>
</evidence>
<keyword evidence="6 8" id="KW-0472">Membrane</keyword>
<name>A0A380TP29_9PAST</name>
<dbReference type="OrthoDB" id="9795928at2"/>
<feature type="domain" description="TonB-dependent receptor plug" evidence="11">
    <location>
        <begin position="58"/>
        <end position="146"/>
    </location>
</feature>
<sequence length="825" mass="94464">MKKNTITIVLLCFYSALSIAEEKATLEEIQVETQIPESNLLGTSVNVNNQLIDGSTFKQKSVTLGDALSSELGMHSNQYGGGASAPIIRGQEGKRIKILQNNSDILDMANMSPDHVVTVDTALSKQVEIIRGPTTLLYSSGNAAGVVNVIDNKIPTQLPKNGLEGNFGFRFNNNQNEKLTTGAITLEMFPNIVLHLEGLSRDAGNYKTPSYQYGTYENKRAFNRRQINYQNLNYVPESWAKSKIGTVGLSWVQEKGYIGFSYTERQDKYGLPAHNHIYEGCSVRIIDESVKQRNPYLFPYPELASDHHLFWANPGVNMADCHAHGLFSFPYVDLKSQRYDLRGEILEPFKGVDKLRFSASYTDYQHSEIEGNRAANLFKNQGITTRIEFAHRPIGNLTGIWGIQYLEQKNSALSPDDSATHTHRHRGTQQLLNNNKMQNWSLFGLENYQWNNVNFEISTRLEKQKITKNYDHQKVREEFTSLGYIDSKRPETENAMDYYYSLTKPNTKTAYSFAAGVHWDFKENHRVSLTLSHQERLPNAQELYAHGMHLATNSFEMGNKGLTKEKSNNLDLGLSYQGNKFSYYLSGFLYDFDNYTYLYTVNSGRGPASMKQDSDLKVNRYMQAPARFYGIELNLGYQITSKHHISLFGDYVKGYLKEHNIRINDKISYIDNPAFTEALNKLRADNPNLKLWRAKSIVRNKMGIEPLLRVEEPVYEKQAKMYTPRLPPIRLGTRIKSDLTQNLKSELEYYHVFTQHRISKFEKATSGHNMLNIGLFYQDKLNKGEYEIFIKGNNLLNEEVYAHETFLPYIPQIGRNVSLGFNYKF</sequence>
<keyword evidence="5 8" id="KW-0798">TonB box</keyword>
<dbReference type="InterPro" id="IPR037066">
    <property type="entry name" value="Plug_dom_sf"/>
</dbReference>
<dbReference type="InterPro" id="IPR012910">
    <property type="entry name" value="Plug_dom"/>
</dbReference>
<dbReference type="Gene3D" id="2.170.130.10">
    <property type="entry name" value="TonB-dependent receptor, plug domain"/>
    <property type="match status" value="1"/>
</dbReference>
<dbReference type="PANTHER" id="PTHR30069">
    <property type="entry name" value="TONB-DEPENDENT OUTER MEMBRANE RECEPTOR"/>
    <property type="match status" value="1"/>
</dbReference>
<dbReference type="InterPro" id="IPR036942">
    <property type="entry name" value="Beta-barrel_TonB_sf"/>
</dbReference>
<dbReference type="AlphaFoldDB" id="A0A380TP29"/>
<evidence type="ECO:0000256" key="4">
    <source>
        <dbReference type="ARBA" id="ARBA00022692"/>
    </source>
</evidence>
<evidence type="ECO:0000256" key="7">
    <source>
        <dbReference type="ARBA" id="ARBA00023237"/>
    </source>
</evidence>
<keyword evidence="12" id="KW-0675">Receptor</keyword>
<keyword evidence="4" id="KW-0812">Transmembrane</keyword>
<dbReference type="GO" id="GO:0015344">
    <property type="term" value="F:siderophore uptake transmembrane transporter activity"/>
    <property type="evidence" value="ECO:0007669"/>
    <property type="project" value="TreeGrafter"/>
</dbReference>
<evidence type="ECO:0000313" key="13">
    <source>
        <dbReference type="Proteomes" id="UP000254649"/>
    </source>
</evidence>
<dbReference type="GO" id="GO:0044718">
    <property type="term" value="P:siderophore transmembrane transport"/>
    <property type="evidence" value="ECO:0007669"/>
    <property type="project" value="TreeGrafter"/>
</dbReference>
<evidence type="ECO:0000259" key="11">
    <source>
        <dbReference type="Pfam" id="PF07715"/>
    </source>
</evidence>
<evidence type="ECO:0000256" key="2">
    <source>
        <dbReference type="ARBA" id="ARBA00022448"/>
    </source>
</evidence>
<keyword evidence="9" id="KW-0732">Signal</keyword>
<comment type="similarity">
    <text evidence="8">Belongs to the TonB-dependent receptor family.</text>
</comment>
<dbReference type="Pfam" id="PF00593">
    <property type="entry name" value="TonB_dep_Rec_b-barrel"/>
    <property type="match status" value="1"/>
</dbReference>
<evidence type="ECO:0000313" key="12">
    <source>
        <dbReference type="EMBL" id="SUT88866.1"/>
    </source>
</evidence>
<feature type="chain" id="PRO_5016879472" evidence="9">
    <location>
        <begin position="21"/>
        <end position="825"/>
    </location>
</feature>
<evidence type="ECO:0000256" key="9">
    <source>
        <dbReference type="SAM" id="SignalP"/>
    </source>
</evidence>
<reference evidence="12 13" key="1">
    <citation type="submission" date="2018-06" db="EMBL/GenBank/DDBJ databases">
        <authorList>
            <consortium name="Pathogen Informatics"/>
            <person name="Doyle S."/>
        </authorList>
    </citation>
    <scope>NUCLEOTIDE SEQUENCE [LARGE SCALE GENOMIC DNA]</scope>
    <source>
        <strain evidence="12 13">NCTC10801</strain>
    </source>
</reference>
<dbReference type="SUPFAM" id="SSF56935">
    <property type="entry name" value="Porins"/>
    <property type="match status" value="1"/>
</dbReference>
<protein>
    <submittedName>
        <fullName evidence="12">TonB-dependent receptor</fullName>
    </submittedName>
</protein>
<organism evidence="12 13">
    <name type="scientific">[Actinobacillus] rossii</name>
    <dbReference type="NCBI Taxonomy" id="123820"/>
    <lineage>
        <taxon>Bacteria</taxon>
        <taxon>Pseudomonadati</taxon>
        <taxon>Pseudomonadota</taxon>
        <taxon>Gammaproteobacteria</taxon>
        <taxon>Pasteurellales</taxon>
        <taxon>Pasteurellaceae</taxon>
    </lineage>
</organism>
<keyword evidence="3" id="KW-1134">Transmembrane beta strand</keyword>
<proteinExistence type="inferred from homology"/>
<keyword evidence="2" id="KW-0813">Transport</keyword>